<dbReference type="Pfam" id="PF00126">
    <property type="entry name" value="HTH_1"/>
    <property type="match status" value="1"/>
</dbReference>
<sequence length="297" mass="34265">MNINNLRAFYKTVYYKSISSSAKELYLSQPAISQQIKALEKDLKTTLLKRSNRGVIPTPAGELVYHYAERILNLYDNMIQDLQCCENDRINRLTISCCPTIGQYALPCALHEFKKKNKNITLHVEHNFSNEVIHHIKEGGTDIGFIEGCYSDENINCIPLGEFKMHFVASGNWELKNLPKNKLFYYNFFIIHKNCASRKIIEETLLEYGIDINKLKIEMESPSIESIKSSIAAGHGLSILPYISIKKELYTKTLTIVEVDNIEFNYTYSLIYDKKIHKKIKSDFIDFIKNSGKTFFC</sequence>
<dbReference type="EMBL" id="CP002032">
    <property type="protein sequence ID" value="ADH59918.1"/>
    <property type="molecule type" value="Genomic_DNA"/>
</dbReference>
<feature type="domain" description="HTH lysR-type" evidence="5">
    <location>
        <begin position="1"/>
        <end position="58"/>
    </location>
</feature>
<comment type="similarity">
    <text evidence="1">Belongs to the LysR transcriptional regulatory family.</text>
</comment>
<evidence type="ECO:0000256" key="3">
    <source>
        <dbReference type="ARBA" id="ARBA00023125"/>
    </source>
</evidence>
<dbReference type="InterPro" id="IPR005119">
    <property type="entry name" value="LysR_subst-bd"/>
</dbReference>
<organism evidence="6 7">
    <name type="scientific">Thermoanaerobacter mathranii subsp. mathranii (strain DSM 11426 / CCUG 53645 / CIP 108742 / A3)</name>
    <dbReference type="NCBI Taxonomy" id="583358"/>
    <lineage>
        <taxon>Bacteria</taxon>
        <taxon>Bacillati</taxon>
        <taxon>Bacillota</taxon>
        <taxon>Clostridia</taxon>
        <taxon>Thermoanaerobacterales</taxon>
        <taxon>Thermoanaerobacteraceae</taxon>
        <taxon>Thermoanaerobacter</taxon>
    </lineage>
</organism>
<dbReference type="SUPFAM" id="SSF53850">
    <property type="entry name" value="Periplasmic binding protein-like II"/>
    <property type="match status" value="1"/>
</dbReference>
<keyword evidence="3" id="KW-0238">DNA-binding</keyword>
<dbReference type="PANTHER" id="PTHR30126">
    <property type="entry name" value="HTH-TYPE TRANSCRIPTIONAL REGULATOR"/>
    <property type="match status" value="1"/>
</dbReference>
<dbReference type="SUPFAM" id="SSF46785">
    <property type="entry name" value="Winged helix' DNA-binding domain"/>
    <property type="match status" value="1"/>
</dbReference>
<evidence type="ECO:0000313" key="6">
    <source>
        <dbReference type="EMBL" id="ADH59918.1"/>
    </source>
</evidence>
<evidence type="ECO:0000256" key="2">
    <source>
        <dbReference type="ARBA" id="ARBA00023015"/>
    </source>
</evidence>
<keyword evidence="4" id="KW-0804">Transcription</keyword>
<evidence type="ECO:0000256" key="4">
    <source>
        <dbReference type="ARBA" id="ARBA00023163"/>
    </source>
</evidence>
<dbReference type="Proteomes" id="UP000002064">
    <property type="component" value="Chromosome"/>
</dbReference>
<evidence type="ECO:0000313" key="7">
    <source>
        <dbReference type="Proteomes" id="UP000002064"/>
    </source>
</evidence>
<protein>
    <submittedName>
        <fullName evidence="6">Transcriptional regulator, LysR family</fullName>
    </submittedName>
</protein>
<evidence type="ECO:0000259" key="5">
    <source>
        <dbReference type="PROSITE" id="PS50931"/>
    </source>
</evidence>
<name>A0ABN3YYS4_THEM3</name>
<keyword evidence="7" id="KW-1185">Reference proteome</keyword>
<dbReference type="Pfam" id="PF03466">
    <property type="entry name" value="LysR_substrate"/>
    <property type="match status" value="1"/>
</dbReference>
<gene>
    <name evidence="6" type="ordered locus">Tmath_0134</name>
</gene>
<dbReference type="InterPro" id="IPR036388">
    <property type="entry name" value="WH-like_DNA-bd_sf"/>
</dbReference>
<dbReference type="PRINTS" id="PR00039">
    <property type="entry name" value="HTHLYSR"/>
</dbReference>
<evidence type="ECO:0000256" key="1">
    <source>
        <dbReference type="ARBA" id="ARBA00009437"/>
    </source>
</evidence>
<dbReference type="PANTHER" id="PTHR30126:SF64">
    <property type="entry name" value="HTH-TYPE TRANSCRIPTIONAL REGULATOR CITR"/>
    <property type="match status" value="1"/>
</dbReference>
<dbReference type="InterPro" id="IPR000847">
    <property type="entry name" value="LysR_HTH_N"/>
</dbReference>
<dbReference type="InterPro" id="IPR036390">
    <property type="entry name" value="WH_DNA-bd_sf"/>
</dbReference>
<accession>A0ABN3YYS4</accession>
<proteinExistence type="inferred from homology"/>
<keyword evidence="2" id="KW-0805">Transcription regulation</keyword>
<dbReference type="PROSITE" id="PS50931">
    <property type="entry name" value="HTH_LYSR"/>
    <property type="match status" value="1"/>
</dbReference>
<dbReference type="Gene3D" id="1.10.10.10">
    <property type="entry name" value="Winged helix-like DNA-binding domain superfamily/Winged helix DNA-binding domain"/>
    <property type="match status" value="1"/>
</dbReference>
<dbReference type="RefSeq" id="WP_013149587.1">
    <property type="nucleotide sequence ID" value="NC_014209.1"/>
</dbReference>
<reference evidence="6 7" key="1">
    <citation type="submission" date="2010-05" db="EMBL/GenBank/DDBJ databases">
        <title>Complete sequence of Thermoanaerobacter mathranii subsp. mathranii mathranii str. A3.</title>
        <authorList>
            <consortium name="US DOE Joint Genome Institute"/>
            <person name="Lucas S."/>
            <person name="Copeland A."/>
            <person name="Lapidus A."/>
            <person name="Cheng J.-F."/>
            <person name="Bruce D."/>
            <person name="Goodwin L."/>
            <person name="Pitluck S."/>
            <person name="Held B."/>
            <person name="Detter J.C."/>
            <person name="Han C."/>
            <person name="Tapia R."/>
            <person name="Land M."/>
            <person name="Hauser L."/>
            <person name="Kyrpides N."/>
            <person name="Mikhailova N."/>
            <person name="Zhou J."/>
            <person name="Hemme C."/>
            <person name="Woyke T."/>
        </authorList>
    </citation>
    <scope>NUCLEOTIDE SEQUENCE [LARGE SCALE GENOMIC DNA]</scope>
    <source>
        <strain evidence="6 7">A3</strain>
    </source>
</reference>
<dbReference type="Gene3D" id="3.40.190.290">
    <property type="match status" value="1"/>
</dbReference>